<gene>
    <name evidence="4" type="ORF">GCM10007968_13700</name>
</gene>
<dbReference type="InterPro" id="IPR058591">
    <property type="entry name" value="Gtf3_N"/>
</dbReference>
<organism evidence="4 5">
    <name type="scientific">Sporolactobacillus putidus</name>
    <dbReference type="NCBI Taxonomy" id="492735"/>
    <lineage>
        <taxon>Bacteria</taxon>
        <taxon>Bacillati</taxon>
        <taxon>Bacillota</taxon>
        <taxon>Bacilli</taxon>
        <taxon>Bacillales</taxon>
        <taxon>Sporolactobacillaceae</taxon>
        <taxon>Sporolactobacillus</taxon>
    </lineage>
</organism>
<proteinExistence type="predicted"/>
<evidence type="ECO:0000259" key="2">
    <source>
        <dbReference type="Pfam" id="PF26334"/>
    </source>
</evidence>
<feature type="domain" description="Glucosyltransferase 3-like N-terminal" evidence="2">
    <location>
        <begin position="4"/>
        <end position="153"/>
    </location>
</feature>
<evidence type="ECO:0000313" key="5">
    <source>
        <dbReference type="Proteomes" id="UP000654670"/>
    </source>
</evidence>
<name>A0A917S1J6_9BACL</name>
<keyword evidence="5" id="KW-1185">Reference proteome</keyword>
<evidence type="ECO:0000259" key="3">
    <source>
        <dbReference type="Pfam" id="PF26337"/>
    </source>
</evidence>
<protein>
    <submittedName>
        <fullName evidence="4">Beta-1,6-galactofuranosyltransferase</fullName>
    </submittedName>
</protein>
<keyword evidence="1" id="KW-0808">Transferase</keyword>
<feature type="domain" description="Glucosyltransferase 3-like C-terminal" evidence="3">
    <location>
        <begin position="174"/>
        <end position="335"/>
    </location>
</feature>
<dbReference type="Pfam" id="PF26334">
    <property type="entry name" value="Gtf3_N"/>
    <property type="match status" value="1"/>
</dbReference>
<reference evidence="4" key="1">
    <citation type="journal article" date="2014" name="Int. J. Syst. Evol. Microbiol.">
        <title>Complete genome sequence of Corynebacterium casei LMG S-19264T (=DSM 44701T), isolated from a smear-ripened cheese.</title>
        <authorList>
            <consortium name="US DOE Joint Genome Institute (JGI-PGF)"/>
            <person name="Walter F."/>
            <person name="Albersmeier A."/>
            <person name="Kalinowski J."/>
            <person name="Ruckert C."/>
        </authorList>
    </citation>
    <scope>NUCLEOTIDE SEQUENCE</scope>
    <source>
        <strain evidence="4">JCM 15325</strain>
    </source>
</reference>
<dbReference type="EMBL" id="BMOK01000004">
    <property type="protein sequence ID" value="GGL50693.1"/>
    <property type="molecule type" value="Genomic_DNA"/>
</dbReference>
<evidence type="ECO:0000256" key="1">
    <source>
        <dbReference type="ARBA" id="ARBA00022679"/>
    </source>
</evidence>
<dbReference type="PIRSF" id="PIRSF007023">
    <property type="entry name" value="UDP-Galf_transf"/>
    <property type="match status" value="1"/>
</dbReference>
<comment type="caution">
    <text evidence="4">The sequence shown here is derived from an EMBL/GenBank/DDBJ whole genome shotgun (WGS) entry which is preliminary data.</text>
</comment>
<dbReference type="Gene3D" id="3.40.50.2000">
    <property type="entry name" value="Glycogen Phosphorylase B"/>
    <property type="match status" value="2"/>
</dbReference>
<reference evidence="4" key="2">
    <citation type="submission" date="2020-09" db="EMBL/GenBank/DDBJ databases">
        <authorList>
            <person name="Sun Q."/>
            <person name="Ohkuma M."/>
        </authorList>
    </citation>
    <scope>NUCLEOTIDE SEQUENCE</scope>
    <source>
        <strain evidence="4">JCM 15325</strain>
    </source>
</reference>
<dbReference type="Pfam" id="PF26337">
    <property type="entry name" value="Gtf3_C"/>
    <property type="match status" value="1"/>
</dbReference>
<dbReference type="Proteomes" id="UP000654670">
    <property type="component" value="Unassembled WGS sequence"/>
</dbReference>
<dbReference type="InterPro" id="IPR058592">
    <property type="entry name" value="Gtf3_C"/>
</dbReference>
<accession>A0A917S1J6</accession>
<evidence type="ECO:0000313" key="4">
    <source>
        <dbReference type="EMBL" id="GGL50693.1"/>
    </source>
</evidence>
<sequence>MNQYILTSMDTEKKHAGAKAKNDVSKFLHEAGFLGMFIDSDMNKYEKRLFFRSNFRKKLSDLNKGDVLAIQYPFYMGDYIVRVIIEETRKKDIKTILIIHDIASLRWQFDNEAEINKEINLLNGFDILIVHNTSMTDWLRENHCQRPIVNLELFDYSIEGVHDFSKADPGKRRVLFAGNLAKAHFLNKITPHDYKLVLFGNGVDTEVLPDSVSYKGSFAPEELLDHLEGEYGLVWDGDDLEQCTGDYGNYLKYNNPHKMSLYISCRLPIIIWKEAAQARFVEEKDIGIAVSSLTDLDRRLRDITEERYLKMQKNVAELSSKTENGYFIKKAIKNAMKILKKQS</sequence>
<dbReference type="SUPFAM" id="SSF53756">
    <property type="entry name" value="UDP-Glycosyltransferase/glycogen phosphorylase"/>
    <property type="match status" value="1"/>
</dbReference>
<dbReference type="AlphaFoldDB" id="A0A917S1J6"/>